<evidence type="ECO:0000313" key="3">
    <source>
        <dbReference type="Proteomes" id="UP000054823"/>
    </source>
</evidence>
<accession>A0A0P1ESE4</accession>
<dbReference type="Pfam" id="PF03625">
    <property type="entry name" value="DUF302"/>
    <property type="match status" value="1"/>
</dbReference>
<dbReference type="InterPro" id="IPR035923">
    <property type="entry name" value="TT1751-like_sf"/>
</dbReference>
<feature type="domain" description="DUF302" evidence="1">
    <location>
        <begin position="42"/>
        <end position="104"/>
    </location>
</feature>
<organism evidence="2 3">
    <name type="scientific">Shimia marina</name>
    <dbReference type="NCBI Taxonomy" id="321267"/>
    <lineage>
        <taxon>Bacteria</taxon>
        <taxon>Pseudomonadati</taxon>
        <taxon>Pseudomonadota</taxon>
        <taxon>Alphaproteobacteria</taxon>
        <taxon>Rhodobacterales</taxon>
        <taxon>Roseobacteraceae</taxon>
    </lineage>
</organism>
<dbReference type="Gene3D" id="3.30.310.70">
    <property type="entry name" value="TT1751-like domain"/>
    <property type="match status" value="1"/>
</dbReference>
<name>A0A0P1ESE4_9RHOB</name>
<keyword evidence="3" id="KW-1185">Reference proteome</keyword>
<protein>
    <submittedName>
        <fullName evidence="2">Camphor resistance protein CrcB</fullName>
    </submittedName>
</protein>
<dbReference type="EMBL" id="CYPW01000027">
    <property type="protein sequence ID" value="CUH53310.1"/>
    <property type="molecule type" value="Genomic_DNA"/>
</dbReference>
<sequence>MSTTLPAQAELLSVPSNKPVAQTMDALQAAVETAGAKVFARVDHAGGAANVGAELADAELLIFGNPKIGTPAMQADIKAGLFLPLKVLAYEDASGAVFLTYEDPAQMFAELDIAEDADFVATMRGALSKLTAAAAQ</sequence>
<dbReference type="PANTHER" id="PTHR38342">
    <property type="entry name" value="SLR5037 PROTEIN"/>
    <property type="match status" value="1"/>
</dbReference>
<dbReference type="STRING" id="321267.SHM7688_02764"/>
<dbReference type="Proteomes" id="UP000054823">
    <property type="component" value="Unassembled WGS sequence"/>
</dbReference>
<reference evidence="2 3" key="1">
    <citation type="submission" date="2015-09" db="EMBL/GenBank/DDBJ databases">
        <authorList>
            <consortium name="Swine Surveillance"/>
        </authorList>
    </citation>
    <scope>NUCLEOTIDE SEQUENCE [LARGE SCALE GENOMIC DNA]</scope>
    <source>
        <strain evidence="2 3">CECT 7688</strain>
    </source>
</reference>
<dbReference type="PANTHER" id="PTHR38342:SF2">
    <property type="entry name" value="INNER MEMBRANE OR EXPORTED"/>
    <property type="match status" value="1"/>
</dbReference>
<dbReference type="AlphaFoldDB" id="A0A0P1ESE4"/>
<gene>
    <name evidence="2" type="ORF">SHM7688_02764</name>
</gene>
<dbReference type="CDD" id="cd14797">
    <property type="entry name" value="DUF302"/>
    <property type="match status" value="1"/>
</dbReference>
<proteinExistence type="predicted"/>
<dbReference type="InterPro" id="IPR005180">
    <property type="entry name" value="DUF302"/>
</dbReference>
<dbReference type="SUPFAM" id="SSF103247">
    <property type="entry name" value="TT1751-like"/>
    <property type="match status" value="1"/>
</dbReference>
<evidence type="ECO:0000259" key="1">
    <source>
        <dbReference type="Pfam" id="PF03625"/>
    </source>
</evidence>
<evidence type="ECO:0000313" key="2">
    <source>
        <dbReference type="EMBL" id="CUH53310.1"/>
    </source>
</evidence>